<reference evidence="1 2" key="1">
    <citation type="journal article" date="2016" name="Mol. Biol. Evol.">
        <title>Comparative Genomics of Early-Diverging Mushroom-Forming Fungi Provides Insights into the Origins of Lignocellulose Decay Capabilities.</title>
        <authorList>
            <person name="Nagy L.G."/>
            <person name="Riley R."/>
            <person name="Tritt A."/>
            <person name="Adam C."/>
            <person name="Daum C."/>
            <person name="Floudas D."/>
            <person name="Sun H."/>
            <person name="Yadav J.S."/>
            <person name="Pangilinan J."/>
            <person name="Larsson K.H."/>
            <person name="Matsuura K."/>
            <person name="Barry K."/>
            <person name="Labutti K."/>
            <person name="Kuo R."/>
            <person name="Ohm R.A."/>
            <person name="Bhattacharya S.S."/>
            <person name="Shirouzu T."/>
            <person name="Yoshinaga Y."/>
            <person name="Martin F.M."/>
            <person name="Grigoriev I.V."/>
            <person name="Hibbett D.S."/>
        </authorList>
    </citation>
    <scope>NUCLEOTIDE SEQUENCE [LARGE SCALE GENOMIC DNA]</scope>
    <source>
        <strain evidence="1 2">TUFC12733</strain>
    </source>
</reference>
<dbReference type="Proteomes" id="UP000076738">
    <property type="component" value="Unassembled WGS sequence"/>
</dbReference>
<sequence length="157" mass="17188">MLWKNCGAPPDSGDAVGRVTPSPRPIAIIVAIKREIGADRLSSYSQVKWRLPSFPAIDRKSIEDHHCCACGPRPNSGQRGFCGFTSALDSAADGGGCICQQSSCFRRGGRACHLQKLIRRSEHPRFPKAPRSFSRGYRRRKCLPPLSHAFSSTFASS</sequence>
<dbReference type="AlphaFoldDB" id="A0A167LLT4"/>
<accession>A0A167LLT4</accession>
<proteinExistence type="predicted"/>
<evidence type="ECO:0000313" key="1">
    <source>
        <dbReference type="EMBL" id="KZO95826.1"/>
    </source>
</evidence>
<organism evidence="1 2">
    <name type="scientific">Calocera viscosa (strain TUFC12733)</name>
    <dbReference type="NCBI Taxonomy" id="1330018"/>
    <lineage>
        <taxon>Eukaryota</taxon>
        <taxon>Fungi</taxon>
        <taxon>Dikarya</taxon>
        <taxon>Basidiomycota</taxon>
        <taxon>Agaricomycotina</taxon>
        <taxon>Dacrymycetes</taxon>
        <taxon>Dacrymycetales</taxon>
        <taxon>Dacrymycetaceae</taxon>
        <taxon>Calocera</taxon>
    </lineage>
</organism>
<dbReference type="EMBL" id="KV417287">
    <property type="protein sequence ID" value="KZO95826.1"/>
    <property type="molecule type" value="Genomic_DNA"/>
</dbReference>
<evidence type="ECO:0000313" key="2">
    <source>
        <dbReference type="Proteomes" id="UP000076738"/>
    </source>
</evidence>
<protein>
    <submittedName>
        <fullName evidence="1">Uncharacterized protein</fullName>
    </submittedName>
</protein>
<gene>
    <name evidence="1" type="ORF">CALVIDRAFT_153284</name>
</gene>
<name>A0A167LLT4_CALVF</name>
<keyword evidence="2" id="KW-1185">Reference proteome</keyword>